<sequence length="116" mass="12905">MKKARGRVSVKHPKYLGAFLSTRFAAFSCRRGSGLRFTPNLQSHRSAVRVCGALGSRLAVGNGPCLTGDRFVEADLCLFPTLYSDDPVYYLRKKLNCADVLDYTTKNNEFAPVARR</sequence>
<dbReference type="KEGG" id="sjp:SJA_P1-01290"/>
<geneLocation type="plasmid" evidence="1 2">
    <name>pCHQ1</name>
</geneLocation>
<dbReference type="InterPro" id="IPR036282">
    <property type="entry name" value="Glutathione-S-Trfase_C_sf"/>
</dbReference>
<dbReference type="AlphaFoldDB" id="D4Z8Z9"/>
<reference evidence="1 2" key="1">
    <citation type="journal article" date="2010" name="J. Bacteriol.">
        <title>Complete genome sequence of the representative gamma-hexachlorocyclohexane-degrading bacterium Sphingobium japonicum UT26.</title>
        <authorList>
            <person name="Nagata Y."/>
            <person name="Ohtsubo Y."/>
            <person name="Endo R."/>
            <person name="Ichikawa N."/>
            <person name="Ankai A."/>
            <person name="Oguchi A."/>
            <person name="Fukui S."/>
            <person name="Fujita N."/>
            <person name="Tsuda M."/>
        </authorList>
    </citation>
    <scope>NUCLEOTIDE SEQUENCE [LARGE SCALE GENOMIC DNA]</scope>
    <source>
        <strain evidence="2">DSM 16413 / CCM 7287 / MTCC 6362 / UT26 / NBRC 101211 / UT26S</strain>
        <plasmid evidence="1 2">pCHQ1</plasmid>
    </source>
</reference>
<dbReference type="SUPFAM" id="SSF47616">
    <property type="entry name" value="GST C-terminal domain-like"/>
    <property type="match status" value="1"/>
</dbReference>
<protein>
    <submittedName>
        <fullName evidence="1">GST-like protein</fullName>
    </submittedName>
</protein>
<dbReference type="EMBL" id="AP010805">
    <property type="protein sequence ID" value="BAI99081.1"/>
    <property type="molecule type" value="Genomic_DNA"/>
</dbReference>
<dbReference type="HOGENOM" id="CLU_2095300_0_0_5"/>
<gene>
    <name evidence="1" type="ordered locus">SJA_P1-01290</name>
</gene>
<keyword evidence="2" id="KW-1185">Reference proteome</keyword>
<accession>D4Z8Z9</accession>
<dbReference type="Proteomes" id="UP000007753">
    <property type="component" value="Plasmid pCHQ1"/>
</dbReference>
<evidence type="ECO:0000313" key="2">
    <source>
        <dbReference type="Proteomes" id="UP000007753"/>
    </source>
</evidence>
<organism evidence="1 2">
    <name type="scientific">Sphingobium indicum (strain DSM 16413 / CCM 7287 / MTCC 6362 / UT26 / NBRC 101211 / UT26S)</name>
    <name type="common">Sphingobium japonicum</name>
    <dbReference type="NCBI Taxonomy" id="452662"/>
    <lineage>
        <taxon>Bacteria</taxon>
        <taxon>Pseudomonadati</taxon>
        <taxon>Pseudomonadota</taxon>
        <taxon>Alphaproteobacteria</taxon>
        <taxon>Sphingomonadales</taxon>
        <taxon>Sphingomonadaceae</taxon>
        <taxon>Sphingobium</taxon>
    </lineage>
</organism>
<keyword evidence="1" id="KW-0614">Plasmid</keyword>
<dbReference type="Gene3D" id="1.20.1050.10">
    <property type="match status" value="1"/>
</dbReference>
<proteinExistence type="predicted"/>
<evidence type="ECO:0000313" key="1">
    <source>
        <dbReference type="EMBL" id="BAI99081.1"/>
    </source>
</evidence>
<name>D4Z8Z9_SPHIU</name>